<name>A0A382R6Y1_9ZZZZ</name>
<dbReference type="EMBL" id="UINC01119305">
    <property type="protein sequence ID" value="SVC93030.1"/>
    <property type="molecule type" value="Genomic_DNA"/>
</dbReference>
<proteinExistence type="predicted"/>
<dbReference type="AlphaFoldDB" id="A0A382R6Y1"/>
<reference evidence="1" key="1">
    <citation type="submission" date="2018-05" db="EMBL/GenBank/DDBJ databases">
        <authorList>
            <person name="Lanie J.A."/>
            <person name="Ng W.-L."/>
            <person name="Kazmierczak K.M."/>
            <person name="Andrzejewski T.M."/>
            <person name="Davidsen T.M."/>
            <person name="Wayne K.J."/>
            <person name="Tettelin H."/>
            <person name="Glass J.I."/>
            <person name="Rusch D."/>
            <person name="Podicherti R."/>
            <person name="Tsui H.-C.T."/>
            <person name="Winkler M.E."/>
        </authorList>
    </citation>
    <scope>NUCLEOTIDE SEQUENCE</scope>
</reference>
<evidence type="ECO:0000313" key="1">
    <source>
        <dbReference type="EMBL" id="SVC93030.1"/>
    </source>
</evidence>
<organism evidence="1">
    <name type="scientific">marine metagenome</name>
    <dbReference type="NCBI Taxonomy" id="408172"/>
    <lineage>
        <taxon>unclassified sequences</taxon>
        <taxon>metagenomes</taxon>
        <taxon>ecological metagenomes</taxon>
    </lineage>
</organism>
<protein>
    <submittedName>
        <fullName evidence="1">Uncharacterized protein</fullName>
    </submittedName>
</protein>
<sequence>MNTKNDLDYEHNYVYEILYHFDCGKCSKWWSYAKTPDNKEEIHKQKVEYMYCPHCGTEGSLKIKEKFFDNI</sequence>
<gene>
    <name evidence="1" type="ORF">METZ01_LOCUS345884</name>
</gene>
<accession>A0A382R6Y1</accession>